<keyword evidence="2" id="KW-1185">Reference proteome</keyword>
<gene>
    <name evidence="1" type="ORF">X805_13820</name>
</gene>
<protein>
    <recommendedName>
        <fullName evidence="3">Glycosyltransferase</fullName>
    </recommendedName>
</protein>
<dbReference type="eggNOG" id="COG0438">
    <property type="taxonomic scope" value="Bacteria"/>
</dbReference>
<accession>A0A059KNW1</accession>
<evidence type="ECO:0000313" key="2">
    <source>
        <dbReference type="Proteomes" id="UP000026714"/>
    </source>
</evidence>
<evidence type="ECO:0008006" key="3">
    <source>
        <dbReference type="Google" id="ProtNLM"/>
    </source>
</evidence>
<proteinExistence type="predicted"/>
<sequence>MSTVLHLVTRLRPGGHGGTLWPTLMALADGQLMQQVLPLAAGAGALQAARLLSPESVQLLPVPAIRAVATALRRVLDAPAPPQALHLHGLPALLSARHVLQGRPRAPMPLFLHQCSRVLAQRLLQGMPERSVFLVGPDRVDPLAAAPLPGAVDAAFFSQPLIADTVPRIVTAATGDPQADEEIAQAFAELAVMLSGIQAARQPAFAWIGPVPGPVRALLLAAQVKLQEIALAQAPARARALAQAWIYLAPDVAGRGADRLAEAMAVGLACVAAPAPAYRLQIIDALSGELHARRADLLQALARLLESDALRLAMGRAARLRARHQHGHHRFRASLLLAHGLSPLPVLRHEAGHATPAVPGAPASPG</sequence>
<dbReference type="SUPFAM" id="SSF53756">
    <property type="entry name" value="UDP-Glycosyltransferase/glycogen phosphorylase"/>
    <property type="match status" value="1"/>
</dbReference>
<dbReference type="Proteomes" id="UP000026714">
    <property type="component" value="Unassembled WGS sequence"/>
</dbReference>
<organism evidence="1 2">
    <name type="scientific">Sphaerotilus natans subsp. natans DSM 6575</name>
    <dbReference type="NCBI Taxonomy" id="1286631"/>
    <lineage>
        <taxon>Bacteria</taxon>
        <taxon>Pseudomonadati</taxon>
        <taxon>Pseudomonadota</taxon>
        <taxon>Betaproteobacteria</taxon>
        <taxon>Burkholderiales</taxon>
        <taxon>Sphaerotilaceae</taxon>
        <taxon>Sphaerotilus</taxon>
    </lineage>
</organism>
<dbReference type="RefSeq" id="WP_037479813.1">
    <property type="nucleotide sequence ID" value="NZ_AZRA01000032.1"/>
</dbReference>
<name>A0A059KNW1_9BURK</name>
<dbReference type="EMBL" id="AZRA01000032">
    <property type="protein sequence ID" value="KDB53020.1"/>
    <property type="molecule type" value="Genomic_DNA"/>
</dbReference>
<comment type="caution">
    <text evidence="1">The sequence shown here is derived from an EMBL/GenBank/DDBJ whole genome shotgun (WGS) entry which is preliminary data.</text>
</comment>
<dbReference type="STRING" id="34103.SAMN05421778_102278"/>
<dbReference type="AlphaFoldDB" id="A0A059KNW1"/>
<dbReference type="Gene3D" id="3.40.50.2000">
    <property type="entry name" value="Glycogen Phosphorylase B"/>
    <property type="match status" value="1"/>
</dbReference>
<evidence type="ECO:0000313" key="1">
    <source>
        <dbReference type="EMBL" id="KDB53020.1"/>
    </source>
</evidence>
<reference evidence="1 2" key="1">
    <citation type="journal article" date="2014" name="FEMS Microbiol. Ecol.">
        <title>Sphaerotilus natans encrusted with nanoball-shaped Fe(III) oxide minerals formed by nitrate-reducing mixotrophic Fe(II) oxidation.</title>
        <authorList>
            <person name="Park S."/>
            <person name="Kim D.H."/>
            <person name="Lee J.H."/>
            <person name="Hur H.G."/>
        </authorList>
    </citation>
    <scope>NUCLEOTIDE SEQUENCE [LARGE SCALE GENOMIC DNA]</scope>
    <source>
        <strain evidence="1 2">DSM 6575</strain>
    </source>
</reference>